<reference evidence="1" key="2">
    <citation type="submission" date="2017-12" db="EMBL/GenBank/DDBJ databases">
        <title>Coralsnake Venomics: Analyses of Venom Gland Transcriptomes and Proteomes of Six Brazilian Taxa.</title>
        <authorList>
            <person name="Aird S.D."/>
            <person name="Jorge da Silva N."/>
            <person name="Qiu L."/>
            <person name="Villar-Briones A."/>
            <person name="Aparecida-Saddi V."/>
            <person name="Campos-Telles M.P."/>
            <person name="Grau M."/>
            <person name="Mikheyev A.S."/>
        </authorList>
    </citation>
    <scope>NUCLEOTIDE SEQUENCE</scope>
    <source>
        <tissue evidence="1">Venom_gland</tissue>
    </source>
</reference>
<sequence>MDLRNVLAKTEDAIKMNPRKFLHWIMNIANTSGSIEIQSISLKFASKLLVHLIQNWQEDLESETKQWLELVSYCSEDEQQTDLRLAAAEILVSITPFFLTDQKLPLGLSDTLFLWRCVVQLLQSEEQIVRDTAVGVIRIALSQENTFRKTGELDFHVVNAALALDLAFSLLCELLQLWGQTGAGVSVLLEWLLKEDDLKDLKCTIVMGNDYLFDKGQANFWAEKLTEVRQLSKHLLLLIPVTHVSSCEQRKLYQLARLASDQAQLVTQLLKELPPTPEFSQSVEFTKLAIQNERISLCLKILSLLEVGNGICES</sequence>
<dbReference type="InterPro" id="IPR016024">
    <property type="entry name" value="ARM-type_fold"/>
</dbReference>
<evidence type="ECO:0000313" key="1">
    <source>
        <dbReference type="EMBL" id="LAA30787.1"/>
    </source>
</evidence>
<reference evidence="1" key="1">
    <citation type="submission" date="2017-07" db="EMBL/GenBank/DDBJ databases">
        <authorList>
            <person name="Mikheyev A."/>
            <person name="Grau M."/>
        </authorList>
    </citation>
    <scope>NUCLEOTIDE SEQUENCE</scope>
    <source>
        <tissue evidence="1">Venom_gland</tissue>
    </source>
</reference>
<name>A0A2H6NEK5_9SAUR</name>
<protein>
    <submittedName>
        <fullName evidence="1">Uncharacterized protein</fullName>
    </submittedName>
</protein>
<dbReference type="PANTHER" id="PTHR14387:SF7">
    <property type="entry name" value="THYROID ADENOMA-ASSOCIATED PROTEIN"/>
    <property type="match status" value="1"/>
</dbReference>
<dbReference type="PANTHER" id="PTHR14387">
    <property type="entry name" value="THADA/DEATH RECEPTOR INTERACTING PROTEIN"/>
    <property type="match status" value="1"/>
</dbReference>
<proteinExistence type="predicted"/>
<dbReference type="InterPro" id="IPR051954">
    <property type="entry name" value="tRNA_methyltransferase_THADA"/>
</dbReference>
<dbReference type="EMBL" id="IACI01097626">
    <property type="protein sequence ID" value="LAA30787.1"/>
    <property type="molecule type" value="Transcribed_RNA"/>
</dbReference>
<dbReference type="GO" id="GO:0005829">
    <property type="term" value="C:cytosol"/>
    <property type="evidence" value="ECO:0007669"/>
    <property type="project" value="TreeGrafter"/>
</dbReference>
<dbReference type="AlphaFoldDB" id="A0A2H6NEK5"/>
<dbReference type="GO" id="GO:0030488">
    <property type="term" value="P:tRNA methylation"/>
    <property type="evidence" value="ECO:0007669"/>
    <property type="project" value="TreeGrafter"/>
</dbReference>
<organism evidence="1">
    <name type="scientific">Micrurus carvalhoi</name>
    <dbReference type="NCBI Taxonomy" id="3147026"/>
    <lineage>
        <taxon>Eukaryota</taxon>
        <taxon>Metazoa</taxon>
        <taxon>Chordata</taxon>
        <taxon>Craniata</taxon>
        <taxon>Vertebrata</taxon>
        <taxon>Euteleostomi</taxon>
        <taxon>Lepidosauria</taxon>
        <taxon>Squamata</taxon>
        <taxon>Bifurcata</taxon>
        <taxon>Unidentata</taxon>
        <taxon>Episquamata</taxon>
        <taxon>Toxicofera</taxon>
        <taxon>Serpentes</taxon>
        <taxon>Colubroidea</taxon>
        <taxon>Elapidae</taxon>
        <taxon>Elapinae</taxon>
        <taxon>Micrurus</taxon>
    </lineage>
</organism>
<accession>A0A2H6NEK5</accession>
<dbReference type="SUPFAM" id="SSF48371">
    <property type="entry name" value="ARM repeat"/>
    <property type="match status" value="1"/>
</dbReference>